<dbReference type="InterPro" id="IPR003717">
    <property type="entry name" value="RecO"/>
</dbReference>
<evidence type="ECO:0000313" key="11">
    <source>
        <dbReference type="Proteomes" id="UP001247307"/>
    </source>
</evidence>
<keyword evidence="4 8" id="KW-0227">DNA damage</keyword>
<keyword evidence="5 8" id="KW-0233">DNA recombination</keyword>
<dbReference type="NCBIfam" id="TIGR00613">
    <property type="entry name" value="reco"/>
    <property type="match status" value="1"/>
</dbReference>
<dbReference type="GO" id="GO:0043590">
    <property type="term" value="C:bacterial nucleoid"/>
    <property type="evidence" value="ECO:0007669"/>
    <property type="project" value="TreeGrafter"/>
</dbReference>
<dbReference type="AlphaFoldDB" id="A0AAE3YFA4"/>
<comment type="caution">
    <text evidence="10">The sequence shown here is derived from an EMBL/GenBank/DDBJ whole genome shotgun (WGS) entry which is preliminary data.</text>
</comment>
<dbReference type="GO" id="GO:0006310">
    <property type="term" value="P:DNA recombination"/>
    <property type="evidence" value="ECO:0007669"/>
    <property type="project" value="UniProtKB-UniRule"/>
</dbReference>
<evidence type="ECO:0000256" key="2">
    <source>
        <dbReference type="ARBA" id="ARBA00007452"/>
    </source>
</evidence>
<name>A0AAE3YFA4_9MICC</name>
<dbReference type="PANTHER" id="PTHR33991:SF1">
    <property type="entry name" value="DNA REPAIR PROTEIN RECO"/>
    <property type="match status" value="1"/>
</dbReference>
<dbReference type="Pfam" id="PF11967">
    <property type="entry name" value="RecO_N"/>
    <property type="match status" value="1"/>
</dbReference>
<protein>
    <recommendedName>
        <fullName evidence="3 8">DNA repair protein RecO</fullName>
    </recommendedName>
    <alternativeName>
        <fullName evidence="7 8">Recombination protein O</fullName>
    </alternativeName>
</protein>
<keyword evidence="11" id="KW-1185">Reference proteome</keyword>
<sequence length="245" mass="25952">MSRARSKTYSTRAIVLRTHPLGEADRIVVLATREHGLVRAVAKGVRKPSSRFGARLEPFMVSDIQASEGRGLHTVTQAVSVAGYGVGIVQDMDAFLFASAIAELAEVLGEGDASVPLYDLLLGAFAALARAAYPPQLIFDAFAIRALARAGWDMSVDACAVTGSVEGLNAFSPSHGGVIAARVPGASALRPGTRELLSSLKSGDWSSALGSDEAARRQAHGLTKSFLGWHLERTMSSLSRFDRQT</sequence>
<gene>
    <name evidence="8" type="primary">recO</name>
    <name evidence="10" type="ORF">J2S35_000019</name>
</gene>
<dbReference type="Gene3D" id="2.40.50.140">
    <property type="entry name" value="Nucleic acid-binding proteins"/>
    <property type="match status" value="1"/>
</dbReference>
<keyword evidence="6 8" id="KW-0234">DNA repair</keyword>
<evidence type="ECO:0000256" key="3">
    <source>
        <dbReference type="ARBA" id="ARBA00021310"/>
    </source>
</evidence>
<feature type="domain" description="DNA replication/recombination mediator RecO N-terminal" evidence="9">
    <location>
        <begin position="8"/>
        <end position="83"/>
    </location>
</feature>
<dbReference type="GO" id="GO:0006302">
    <property type="term" value="P:double-strand break repair"/>
    <property type="evidence" value="ECO:0007669"/>
    <property type="project" value="TreeGrafter"/>
</dbReference>
<dbReference type="EMBL" id="JAVDUI010000001">
    <property type="protein sequence ID" value="MDR6891079.1"/>
    <property type="molecule type" value="Genomic_DNA"/>
</dbReference>
<dbReference type="InterPro" id="IPR042242">
    <property type="entry name" value="RecO_C"/>
</dbReference>
<evidence type="ECO:0000313" key="10">
    <source>
        <dbReference type="EMBL" id="MDR6891079.1"/>
    </source>
</evidence>
<comment type="similarity">
    <text evidence="2 8">Belongs to the RecO family.</text>
</comment>
<dbReference type="SUPFAM" id="SSF57863">
    <property type="entry name" value="ArfGap/RecO-like zinc finger"/>
    <property type="match status" value="1"/>
</dbReference>
<organism evidence="10 11">
    <name type="scientific">Falsarthrobacter nasiphocae</name>
    <dbReference type="NCBI Taxonomy" id="189863"/>
    <lineage>
        <taxon>Bacteria</taxon>
        <taxon>Bacillati</taxon>
        <taxon>Actinomycetota</taxon>
        <taxon>Actinomycetes</taxon>
        <taxon>Micrococcales</taxon>
        <taxon>Micrococcaceae</taxon>
        <taxon>Falsarthrobacter</taxon>
    </lineage>
</organism>
<evidence type="ECO:0000256" key="6">
    <source>
        <dbReference type="ARBA" id="ARBA00023204"/>
    </source>
</evidence>
<dbReference type="HAMAP" id="MF_00201">
    <property type="entry name" value="RecO"/>
    <property type="match status" value="1"/>
</dbReference>
<evidence type="ECO:0000256" key="7">
    <source>
        <dbReference type="ARBA" id="ARBA00033409"/>
    </source>
</evidence>
<dbReference type="PANTHER" id="PTHR33991">
    <property type="entry name" value="DNA REPAIR PROTEIN RECO"/>
    <property type="match status" value="1"/>
</dbReference>
<dbReference type="InterPro" id="IPR037278">
    <property type="entry name" value="ARFGAP/RecO"/>
</dbReference>
<dbReference type="RefSeq" id="WP_309848458.1">
    <property type="nucleotide sequence ID" value="NZ_BAAAIU010000004.1"/>
</dbReference>
<comment type="function">
    <text evidence="1 8">Involved in DNA repair and RecF pathway recombination.</text>
</comment>
<evidence type="ECO:0000256" key="1">
    <source>
        <dbReference type="ARBA" id="ARBA00003065"/>
    </source>
</evidence>
<evidence type="ECO:0000256" key="8">
    <source>
        <dbReference type="HAMAP-Rule" id="MF_00201"/>
    </source>
</evidence>
<dbReference type="InterPro" id="IPR022572">
    <property type="entry name" value="DNA_rep/recomb_RecO_N"/>
</dbReference>
<dbReference type="Pfam" id="PF02565">
    <property type="entry name" value="RecO_C"/>
    <property type="match status" value="1"/>
</dbReference>
<reference evidence="10" key="1">
    <citation type="submission" date="2023-07" db="EMBL/GenBank/DDBJ databases">
        <title>Sequencing the genomes of 1000 actinobacteria strains.</title>
        <authorList>
            <person name="Klenk H.-P."/>
        </authorList>
    </citation>
    <scope>NUCLEOTIDE SEQUENCE</scope>
    <source>
        <strain evidence="10">DSM 13988</strain>
    </source>
</reference>
<dbReference type="SUPFAM" id="SSF50249">
    <property type="entry name" value="Nucleic acid-binding proteins"/>
    <property type="match status" value="1"/>
</dbReference>
<dbReference type="Proteomes" id="UP001247307">
    <property type="component" value="Unassembled WGS sequence"/>
</dbReference>
<accession>A0AAE3YFA4</accession>
<evidence type="ECO:0000256" key="4">
    <source>
        <dbReference type="ARBA" id="ARBA00022763"/>
    </source>
</evidence>
<evidence type="ECO:0000259" key="9">
    <source>
        <dbReference type="Pfam" id="PF11967"/>
    </source>
</evidence>
<dbReference type="Gene3D" id="1.20.1440.120">
    <property type="entry name" value="Recombination protein O, C-terminal domain"/>
    <property type="match status" value="1"/>
</dbReference>
<dbReference type="InterPro" id="IPR012340">
    <property type="entry name" value="NA-bd_OB-fold"/>
</dbReference>
<evidence type="ECO:0000256" key="5">
    <source>
        <dbReference type="ARBA" id="ARBA00023172"/>
    </source>
</evidence>
<proteinExistence type="inferred from homology"/>